<dbReference type="InParanoid" id="A0A1X7UHU6"/>
<evidence type="ECO:0000256" key="6">
    <source>
        <dbReference type="ARBA" id="ARBA00023183"/>
    </source>
</evidence>
<evidence type="ECO:0000256" key="3">
    <source>
        <dbReference type="ARBA" id="ARBA00022525"/>
    </source>
</evidence>
<organism evidence="8">
    <name type="scientific">Amphimedon queenslandica</name>
    <name type="common">Sponge</name>
    <dbReference type="NCBI Taxonomy" id="400682"/>
    <lineage>
        <taxon>Eukaryota</taxon>
        <taxon>Metazoa</taxon>
        <taxon>Porifera</taxon>
        <taxon>Demospongiae</taxon>
        <taxon>Heteroscleromorpha</taxon>
        <taxon>Haplosclerida</taxon>
        <taxon>Niphatidae</taxon>
        <taxon>Amphimedon</taxon>
    </lineage>
</organism>
<comment type="subcellular location">
    <subcellularLocation>
        <location evidence="1">Secreted</location>
    </subcellularLocation>
</comment>
<dbReference type="EnsemblMetazoa" id="XM_019998554.1">
    <property type="protein sequence ID" value="XP_019854113.1"/>
    <property type="gene ID" value="LOC109583284"/>
</dbReference>
<dbReference type="Proteomes" id="UP000007879">
    <property type="component" value="Unassembled WGS sequence"/>
</dbReference>
<reference evidence="9" key="1">
    <citation type="journal article" date="2010" name="Nature">
        <title>The Amphimedon queenslandica genome and the evolution of animal complexity.</title>
        <authorList>
            <person name="Srivastava M."/>
            <person name="Simakov O."/>
            <person name="Chapman J."/>
            <person name="Fahey B."/>
            <person name="Gauthier M.E."/>
            <person name="Mitros T."/>
            <person name="Richards G.S."/>
            <person name="Conaco C."/>
            <person name="Dacre M."/>
            <person name="Hellsten U."/>
            <person name="Larroux C."/>
            <person name="Putnam N.H."/>
            <person name="Stanke M."/>
            <person name="Adamska M."/>
            <person name="Darling A."/>
            <person name="Degnan S.M."/>
            <person name="Oakley T.H."/>
            <person name="Plachetzki D.C."/>
            <person name="Zhai Y."/>
            <person name="Adamski M."/>
            <person name="Calcino A."/>
            <person name="Cummins S.F."/>
            <person name="Goodstein D.M."/>
            <person name="Harris C."/>
            <person name="Jackson D.J."/>
            <person name="Leys S.P."/>
            <person name="Shu S."/>
            <person name="Woodcroft B.J."/>
            <person name="Vervoort M."/>
            <person name="Kosik K.S."/>
            <person name="Manning G."/>
            <person name="Degnan B.M."/>
            <person name="Rokhsar D.S."/>
        </authorList>
    </citation>
    <scope>NUCLEOTIDE SEQUENCE [LARGE SCALE GENOMIC DNA]</scope>
</reference>
<protein>
    <submittedName>
        <fullName evidence="8">Uncharacterized protein</fullName>
    </submittedName>
</protein>
<dbReference type="EnsemblMetazoa" id="Aqu2.1.27230_001">
    <property type="protein sequence ID" value="Aqu2.1.27230_001"/>
    <property type="gene ID" value="Aqu2.1.27230"/>
</dbReference>
<evidence type="ECO:0000313" key="8">
    <source>
        <dbReference type="EnsemblMetazoa" id="Aqu2.1.27230_001"/>
    </source>
</evidence>
<reference evidence="8" key="2">
    <citation type="submission" date="2017-05" db="UniProtKB">
        <authorList>
            <consortium name="EnsemblMetazoa"/>
        </authorList>
    </citation>
    <scope>IDENTIFICATION</scope>
</reference>
<evidence type="ECO:0000256" key="2">
    <source>
        <dbReference type="ARBA" id="ARBA00008326"/>
    </source>
</evidence>
<keyword evidence="6" id="KW-0340">Growth factor binding</keyword>
<dbReference type="Pfam" id="PF06473">
    <property type="entry name" value="FGF-BP1"/>
    <property type="match status" value="1"/>
</dbReference>
<dbReference type="GO" id="GO:0019838">
    <property type="term" value="F:growth factor binding"/>
    <property type="evidence" value="ECO:0007669"/>
    <property type="project" value="UniProtKB-KW"/>
</dbReference>
<dbReference type="AlphaFoldDB" id="A0A1X7UHU6"/>
<evidence type="ECO:0000256" key="7">
    <source>
        <dbReference type="SAM" id="SignalP"/>
    </source>
</evidence>
<feature type="chain" id="PRO_5011987707" evidence="7">
    <location>
        <begin position="31"/>
        <end position="152"/>
    </location>
</feature>
<keyword evidence="3" id="KW-0964">Secreted</keyword>
<dbReference type="GO" id="GO:0005576">
    <property type="term" value="C:extracellular region"/>
    <property type="evidence" value="ECO:0007669"/>
    <property type="project" value="UniProtKB-SubCell"/>
</dbReference>
<proteinExistence type="inferred from homology"/>
<evidence type="ECO:0000256" key="1">
    <source>
        <dbReference type="ARBA" id="ARBA00004613"/>
    </source>
</evidence>
<evidence type="ECO:0000256" key="4">
    <source>
        <dbReference type="ARBA" id="ARBA00022729"/>
    </source>
</evidence>
<keyword evidence="9" id="KW-1185">Reference proteome</keyword>
<gene>
    <name evidence="8" type="primary">109583284</name>
</gene>
<keyword evidence="4 7" id="KW-0732">Signal</keyword>
<evidence type="ECO:0000313" key="9">
    <source>
        <dbReference type="Proteomes" id="UP000007879"/>
    </source>
</evidence>
<sequence>MSPSSSHFRPLKIMLAKFLVGFAGFLLAAGTNTPQTGAYTTKDGSQCTWFDLRTSQSKISLATACVCRDYKGRPQSYGCQYTGDLYTCDEFKAQTRDILLGLVDQLAALNNSCELPQLFAPVCPEILLEREMLHEVESPCTPNPPTGTHQEL</sequence>
<accession>A0A1X7UHU6</accession>
<name>A0A1X7UHU6_AMPQE</name>
<feature type="signal peptide" evidence="7">
    <location>
        <begin position="1"/>
        <end position="30"/>
    </location>
</feature>
<dbReference type="InterPro" id="IPR010510">
    <property type="entry name" value="FGF1-bd"/>
</dbReference>
<evidence type="ECO:0000256" key="5">
    <source>
        <dbReference type="ARBA" id="ARBA00023157"/>
    </source>
</evidence>
<keyword evidence="5" id="KW-1015">Disulfide bond</keyword>
<comment type="similarity">
    <text evidence="2">Belongs to the fibroblast growth factor-binding protein family.</text>
</comment>
<dbReference type="KEGG" id="aqu:109583284"/>